<protein>
    <submittedName>
        <fullName evidence="2">Uncharacterized protein</fullName>
    </submittedName>
</protein>
<organism evidence="2 3">
    <name type="scientific">Roseibium salinum</name>
    <dbReference type="NCBI Taxonomy" id="1604349"/>
    <lineage>
        <taxon>Bacteria</taxon>
        <taxon>Pseudomonadati</taxon>
        <taxon>Pseudomonadota</taxon>
        <taxon>Alphaproteobacteria</taxon>
        <taxon>Hyphomicrobiales</taxon>
        <taxon>Stappiaceae</taxon>
        <taxon>Roseibium</taxon>
    </lineage>
</organism>
<keyword evidence="1" id="KW-1133">Transmembrane helix</keyword>
<evidence type="ECO:0000313" key="2">
    <source>
        <dbReference type="EMBL" id="MCX2725445.1"/>
    </source>
</evidence>
<keyword evidence="1" id="KW-0812">Transmembrane</keyword>
<reference evidence="2 3" key="1">
    <citation type="journal article" date="2016" name="Int. J. Syst. Evol. Microbiol.">
        <title>Labrenzia salina sp. nov., isolated from the rhizosphere of the halophyte Arthrocnemum macrostachyum.</title>
        <authorList>
            <person name="Camacho M."/>
            <person name="Redondo-Gomez S."/>
            <person name="Rodriguez-Llorente I."/>
            <person name="Rohde M."/>
            <person name="Sproer C."/>
            <person name="Schumann P."/>
            <person name="Klenk H.P."/>
            <person name="Montero-Calasanz M.D.C."/>
        </authorList>
    </citation>
    <scope>NUCLEOTIDE SEQUENCE [LARGE SCALE GENOMIC DNA]</scope>
    <source>
        <strain evidence="2 3">DSM 29163</strain>
    </source>
</reference>
<feature type="transmembrane region" description="Helical" evidence="1">
    <location>
        <begin position="169"/>
        <end position="194"/>
    </location>
</feature>
<keyword evidence="3" id="KW-1185">Reference proteome</keyword>
<dbReference type="EMBL" id="JAPEVI010000003">
    <property type="protein sequence ID" value="MCX2725445.1"/>
    <property type="molecule type" value="Genomic_DNA"/>
</dbReference>
<name>A0ABT3R821_9HYPH</name>
<feature type="transmembrane region" description="Helical" evidence="1">
    <location>
        <begin position="79"/>
        <end position="105"/>
    </location>
</feature>
<dbReference type="RefSeq" id="WP_265966376.1">
    <property type="nucleotide sequence ID" value="NZ_JAPEVI010000003.1"/>
</dbReference>
<feature type="transmembrane region" description="Helical" evidence="1">
    <location>
        <begin position="126"/>
        <end position="154"/>
    </location>
</feature>
<evidence type="ECO:0000256" key="1">
    <source>
        <dbReference type="SAM" id="Phobius"/>
    </source>
</evidence>
<feature type="transmembrane region" description="Helical" evidence="1">
    <location>
        <begin position="38"/>
        <end position="59"/>
    </location>
</feature>
<evidence type="ECO:0000313" key="3">
    <source>
        <dbReference type="Proteomes" id="UP001300261"/>
    </source>
</evidence>
<sequence>MDDLPDFVSFLIYLAAFGLFEYVLSAIAINLQLKDKRIFGTFAGFMGRNFLIISLFYLIFYESVAFISEEYANILNYDIFISVVYQSVIDLIYLVTFGIYFAEYVKDGSSDPLGSIKSGIKHIRDIIVLFFKGLVPLAFFIILMSVVVTVFYAVFQETAIAEFVTQSRLLYLVFAAIEATEIVMLSVIAARLYWANRGGPPIEEIFD</sequence>
<proteinExistence type="predicted"/>
<gene>
    <name evidence="2" type="ORF">ON753_24325</name>
</gene>
<accession>A0ABT3R821</accession>
<dbReference type="Proteomes" id="UP001300261">
    <property type="component" value="Unassembled WGS sequence"/>
</dbReference>
<comment type="caution">
    <text evidence="2">The sequence shown here is derived from an EMBL/GenBank/DDBJ whole genome shotgun (WGS) entry which is preliminary data.</text>
</comment>
<keyword evidence="1" id="KW-0472">Membrane</keyword>
<feature type="transmembrane region" description="Helical" evidence="1">
    <location>
        <begin position="12"/>
        <end position="31"/>
    </location>
</feature>